<feature type="compositionally biased region" description="Basic and acidic residues" evidence="4">
    <location>
        <begin position="321"/>
        <end position="336"/>
    </location>
</feature>
<feature type="coiled-coil region" evidence="3">
    <location>
        <begin position="54"/>
        <end position="124"/>
    </location>
</feature>
<dbReference type="AlphaFoldDB" id="A0A9J7YD77"/>
<feature type="compositionally biased region" description="Low complexity" evidence="4">
    <location>
        <begin position="401"/>
        <end position="420"/>
    </location>
</feature>
<evidence type="ECO:0000256" key="2">
    <source>
        <dbReference type="ARBA" id="ARBA00022490"/>
    </source>
</evidence>
<reference evidence="6" key="2">
    <citation type="submission" date="2025-09" db="UniProtKB">
        <authorList>
            <consortium name="Ensembl"/>
        </authorList>
    </citation>
    <scope>IDENTIFICATION</scope>
</reference>
<dbReference type="Ensembl" id="ENSCCRT00000138354.1">
    <property type="protein sequence ID" value="ENSCCRP00000117166.1"/>
    <property type="gene ID" value="ENSCCRG00000000618.2"/>
</dbReference>
<evidence type="ECO:0000256" key="3">
    <source>
        <dbReference type="SAM" id="Coils"/>
    </source>
</evidence>
<evidence type="ECO:0000256" key="4">
    <source>
        <dbReference type="SAM" id="MobiDB-lite"/>
    </source>
</evidence>
<dbReference type="Pfam" id="PF07989">
    <property type="entry name" value="Cnn_1N"/>
    <property type="match status" value="1"/>
</dbReference>
<dbReference type="GO" id="GO:0005813">
    <property type="term" value="C:centrosome"/>
    <property type="evidence" value="ECO:0007669"/>
    <property type="project" value="TreeGrafter"/>
</dbReference>
<proteinExistence type="predicted"/>
<dbReference type="PANTHER" id="PTHR46501:SF7">
    <property type="entry name" value="MYOMEGALIN ISOFORM X1"/>
    <property type="match status" value="1"/>
</dbReference>
<feature type="domain" description="Centrosomin N-terminal motif 1" evidence="5">
    <location>
        <begin position="53"/>
        <end position="126"/>
    </location>
</feature>
<dbReference type="InterPro" id="IPR052593">
    <property type="entry name" value="MT-associated_AKAP9-binding"/>
</dbReference>
<sequence>MDSVVGEDQTLPFDINLSISRLPESLNSGNFSMDDLTVPLFPGQRMSPAKALTMKDYENQITALKKENFNLKLRIYFLEERVQQKCDDSTEDIYKTNIELKVEVESMKRDLAEKQELLVSASKALESLASRGVDDGREKMQREMDSLREAFSARIQELAESLQAAQEELESMATIAEQEKLKNLGLEKELQAAKQSGPSADSGSTPERVRELQQALQEKESVIEQLRVSLKNQDAMIGELRSNDPKQPMAEQMAQLKSLIGQKDSQLQALREELDRGRENAERDKEVFVERQNELSRLEQKTRQLTEELNAAKSSSQTLKHTLEETEREKKALSDELQEREIQLAAEKKNSLKRDKTIQGLSLVLKEKEKESDPCKDVDGVLRLVPTLSPVLTGNQDRFSPDTTASSPSYPSSPSLSSPRPSDPHADPTLHIQQLRSQIEGQNKVIQNLQRQLRKKSLSSELLSVTSDPTAGEEEEETKTMKAQIAQLSTELERERTLNRSSQAGSPSRIESLVQSQARELCELREQIRVSRGLGVEQRKQLLELRRALEELLQPNNMQSAQGTQLREHLDHSLSLLEKLEQVSTGGSGMDNEEEAESEMKLRLSAELQEKDQLIHSLQHQLRMQVPRMHQHSDSEMSDRLSSDGTTSFHDSPPAVRRHTPNRPHTGLKATNGDAFSDTRLVSGGVAVEGDGDDDGEGSVRMLQRENGRLQEQLRSSEELNATLCSELDLTRSVLKHKPQSQTEDKQPEQQNTPASRTINSDLLAEHLQEIRALRLRLEETIRTNERLREQLERKLQEAEKDSATNIFITGSEDQTHISSELHFLLAQNHTLKEQLNQGARDKQKENDHLRETLARRTAKLELSRKECETLKQEKTQLQDNLYRLQCENSHQRQQLCDTQKLLQSVRVELQVHEHMKNSTHTHTGEGRGSGSQSGSAADLSELLAEIRQLRIQLERSIQINTTLRQRLEQQLLTHTDPRSTININYLLPKTDEAGKSDVLHLHTDTAHDSGSSVDSGSHAPSRLVPGHRLWADRRGRHILGLIEDYNALRKQISEAKRLTADLDTQIHDCGRAADQLKSVSGSVNTMQQVLEEAARLLKLLWRVSLPSGDTTHTQQEELLKSEISRLKTRLSQQERMLSGAVKRLRSSNQLKEGMERVIIDQLSLTHGVLKRARGNLEDVPLNGQ</sequence>
<dbReference type="GO" id="GO:0007098">
    <property type="term" value="P:centrosome cycle"/>
    <property type="evidence" value="ECO:0007669"/>
    <property type="project" value="TreeGrafter"/>
</dbReference>
<keyword evidence="7" id="KW-1185">Reference proteome</keyword>
<dbReference type="PANTHER" id="PTHR46501">
    <property type="entry name" value="MYOMEGALIN"/>
    <property type="match status" value="1"/>
</dbReference>
<feature type="region of interest" description="Disordered" evidence="4">
    <location>
        <begin position="736"/>
        <end position="755"/>
    </location>
</feature>
<feature type="coiled-coil region" evidence="3">
    <location>
        <begin position="764"/>
        <end position="805"/>
    </location>
</feature>
<evidence type="ECO:0000256" key="1">
    <source>
        <dbReference type="ARBA" id="ARBA00004496"/>
    </source>
</evidence>
<feature type="region of interest" description="Disordered" evidence="4">
    <location>
        <begin position="624"/>
        <end position="679"/>
    </location>
</feature>
<organism evidence="6 7">
    <name type="scientific">Cyprinus carpio carpio</name>
    <dbReference type="NCBI Taxonomy" id="630221"/>
    <lineage>
        <taxon>Eukaryota</taxon>
        <taxon>Metazoa</taxon>
        <taxon>Chordata</taxon>
        <taxon>Craniata</taxon>
        <taxon>Vertebrata</taxon>
        <taxon>Euteleostomi</taxon>
        <taxon>Actinopterygii</taxon>
        <taxon>Neopterygii</taxon>
        <taxon>Teleostei</taxon>
        <taxon>Ostariophysi</taxon>
        <taxon>Cypriniformes</taxon>
        <taxon>Cyprinidae</taxon>
        <taxon>Cyprininae</taxon>
        <taxon>Cyprinus</taxon>
    </lineage>
</organism>
<protein>
    <submittedName>
        <fullName evidence="6">CDK5 regulatory subunit associated protein 2</fullName>
    </submittedName>
</protein>
<feature type="coiled-coil region" evidence="3">
    <location>
        <begin position="1039"/>
        <end position="1066"/>
    </location>
</feature>
<dbReference type="GO" id="GO:1903358">
    <property type="term" value="P:regulation of Golgi organization"/>
    <property type="evidence" value="ECO:0007669"/>
    <property type="project" value="TreeGrafter"/>
</dbReference>
<keyword evidence="3" id="KW-0175">Coiled coil</keyword>
<evidence type="ECO:0000313" key="7">
    <source>
        <dbReference type="Proteomes" id="UP001108240"/>
    </source>
</evidence>
<dbReference type="GO" id="GO:0090063">
    <property type="term" value="P:positive regulation of microtubule nucleation"/>
    <property type="evidence" value="ECO:0007669"/>
    <property type="project" value="TreeGrafter"/>
</dbReference>
<dbReference type="Proteomes" id="UP001108240">
    <property type="component" value="Unplaced"/>
</dbReference>
<dbReference type="GeneTree" id="ENSGT00950000183190"/>
<reference evidence="6" key="1">
    <citation type="submission" date="2025-08" db="UniProtKB">
        <authorList>
            <consortium name="Ensembl"/>
        </authorList>
    </citation>
    <scope>IDENTIFICATION</scope>
</reference>
<feature type="coiled-coil region" evidence="3">
    <location>
        <begin position="833"/>
        <end position="888"/>
    </location>
</feature>
<comment type="subcellular location">
    <subcellularLocation>
        <location evidence="1">Cytoplasm</location>
    </subcellularLocation>
</comment>
<dbReference type="GO" id="GO:0005794">
    <property type="term" value="C:Golgi apparatus"/>
    <property type="evidence" value="ECO:0007669"/>
    <property type="project" value="TreeGrafter"/>
</dbReference>
<feature type="region of interest" description="Disordered" evidence="4">
    <location>
        <begin position="457"/>
        <end position="510"/>
    </location>
</feature>
<accession>A0A9J7YD77</accession>
<evidence type="ECO:0000259" key="5">
    <source>
        <dbReference type="Pfam" id="PF07989"/>
    </source>
</evidence>
<dbReference type="GO" id="GO:0060090">
    <property type="term" value="F:molecular adaptor activity"/>
    <property type="evidence" value="ECO:0007669"/>
    <property type="project" value="TreeGrafter"/>
</dbReference>
<feature type="coiled-coil region" evidence="3">
    <location>
        <begin position="148"/>
        <end position="229"/>
    </location>
</feature>
<dbReference type="InterPro" id="IPR012943">
    <property type="entry name" value="Cnn_1N"/>
</dbReference>
<evidence type="ECO:0000313" key="6">
    <source>
        <dbReference type="Ensembl" id="ENSCCRP00000117166.1"/>
    </source>
</evidence>
<feature type="region of interest" description="Disordered" evidence="4">
    <location>
        <begin position="917"/>
        <end position="937"/>
    </location>
</feature>
<keyword evidence="2" id="KW-0963">Cytoplasm</keyword>
<feature type="region of interest" description="Disordered" evidence="4">
    <location>
        <begin position="391"/>
        <end position="428"/>
    </location>
</feature>
<feature type="region of interest" description="Disordered" evidence="4">
    <location>
        <begin position="308"/>
        <end position="336"/>
    </location>
</feature>
<name>A0A9J7YD77_CYPCA</name>
<feature type="compositionally biased region" description="Basic and acidic residues" evidence="4">
    <location>
        <begin position="631"/>
        <end position="642"/>
    </location>
</feature>